<dbReference type="RefSeq" id="XP_005757034.1">
    <property type="nucleotide sequence ID" value="XM_005756977.1"/>
</dbReference>
<dbReference type="HOGENOM" id="CLU_2532216_0_0_1"/>
<dbReference type="AlphaFoldDB" id="A0A0D3I020"/>
<keyword evidence="3" id="KW-1185">Reference proteome</keyword>
<evidence type="ECO:0000313" key="3">
    <source>
        <dbReference type="Proteomes" id="UP000013827"/>
    </source>
</evidence>
<evidence type="ECO:0000256" key="1">
    <source>
        <dbReference type="SAM" id="SignalP"/>
    </source>
</evidence>
<protein>
    <submittedName>
        <fullName evidence="2">Uncharacterized protein</fullName>
    </submittedName>
</protein>
<reference evidence="3" key="1">
    <citation type="journal article" date="2013" name="Nature">
        <title>Pan genome of the phytoplankton Emiliania underpins its global distribution.</title>
        <authorList>
            <person name="Read B.A."/>
            <person name="Kegel J."/>
            <person name="Klute M.J."/>
            <person name="Kuo A."/>
            <person name="Lefebvre S.C."/>
            <person name="Maumus F."/>
            <person name="Mayer C."/>
            <person name="Miller J."/>
            <person name="Monier A."/>
            <person name="Salamov A."/>
            <person name="Young J."/>
            <person name="Aguilar M."/>
            <person name="Claverie J.M."/>
            <person name="Frickenhaus S."/>
            <person name="Gonzalez K."/>
            <person name="Herman E.K."/>
            <person name="Lin Y.C."/>
            <person name="Napier J."/>
            <person name="Ogata H."/>
            <person name="Sarno A.F."/>
            <person name="Shmutz J."/>
            <person name="Schroeder D."/>
            <person name="de Vargas C."/>
            <person name="Verret F."/>
            <person name="von Dassow P."/>
            <person name="Valentin K."/>
            <person name="Van de Peer Y."/>
            <person name="Wheeler G."/>
            <person name="Dacks J.B."/>
            <person name="Delwiche C.F."/>
            <person name="Dyhrman S.T."/>
            <person name="Glockner G."/>
            <person name="John U."/>
            <person name="Richards T."/>
            <person name="Worden A.Z."/>
            <person name="Zhang X."/>
            <person name="Grigoriev I.V."/>
            <person name="Allen A.E."/>
            <person name="Bidle K."/>
            <person name="Borodovsky M."/>
            <person name="Bowler C."/>
            <person name="Brownlee C."/>
            <person name="Cock J.M."/>
            <person name="Elias M."/>
            <person name="Gladyshev V.N."/>
            <person name="Groth M."/>
            <person name="Guda C."/>
            <person name="Hadaegh A."/>
            <person name="Iglesias-Rodriguez M.D."/>
            <person name="Jenkins J."/>
            <person name="Jones B.M."/>
            <person name="Lawson T."/>
            <person name="Leese F."/>
            <person name="Lindquist E."/>
            <person name="Lobanov A."/>
            <person name="Lomsadze A."/>
            <person name="Malik S.B."/>
            <person name="Marsh M.E."/>
            <person name="Mackinder L."/>
            <person name="Mock T."/>
            <person name="Mueller-Roeber B."/>
            <person name="Pagarete A."/>
            <person name="Parker M."/>
            <person name="Probert I."/>
            <person name="Quesneville H."/>
            <person name="Raines C."/>
            <person name="Rensing S.A."/>
            <person name="Riano-Pachon D.M."/>
            <person name="Richier S."/>
            <person name="Rokitta S."/>
            <person name="Shiraiwa Y."/>
            <person name="Soanes D.M."/>
            <person name="van der Giezen M."/>
            <person name="Wahlund T.M."/>
            <person name="Williams B."/>
            <person name="Wilson W."/>
            <person name="Wolfe G."/>
            <person name="Wurch L.L."/>
        </authorList>
    </citation>
    <scope>NUCLEOTIDE SEQUENCE</scope>
</reference>
<keyword evidence="1" id="KW-0732">Signal</keyword>
<accession>A0A0D3I020</accession>
<feature type="signal peptide" evidence="1">
    <location>
        <begin position="1"/>
        <end position="18"/>
    </location>
</feature>
<sequence length="84" mass="8569">MGNAGFLFFVQFVVGASGDFASTAASQNPVAAGQGLPVVTVTKIIDHSHLNADGMLSLSTLLKASHTTRNRPCPSTLVSASLAP</sequence>
<dbReference type="EnsemblProtists" id="EOD04605">
    <property type="protein sequence ID" value="EOD04605"/>
    <property type="gene ID" value="EMIHUDRAFT_259531"/>
</dbReference>
<reference evidence="2" key="2">
    <citation type="submission" date="2024-10" db="UniProtKB">
        <authorList>
            <consortium name="EnsemblProtists"/>
        </authorList>
    </citation>
    <scope>IDENTIFICATION</scope>
</reference>
<dbReference type="Proteomes" id="UP000013827">
    <property type="component" value="Unassembled WGS sequence"/>
</dbReference>
<organism evidence="2 3">
    <name type="scientific">Emiliania huxleyi (strain CCMP1516)</name>
    <dbReference type="NCBI Taxonomy" id="280463"/>
    <lineage>
        <taxon>Eukaryota</taxon>
        <taxon>Haptista</taxon>
        <taxon>Haptophyta</taxon>
        <taxon>Prymnesiophyceae</taxon>
        <taxon>Isochrysidales</taxon>
        <taxon>Noelaerhabdaceae</taxon>
        <taxon>Emiliania</taxon>
    </lineage>
</organism>
<proteinExistence type="predicted"/>
<feature type="chain" id="PRO_5044239382" evidence="1">
    <location>
        <begin position="19"/>
        <end position="84"/>
    </location>
</feature>
<name>A0A0D3I020_EMIH1</name>
<dbReference type="PaxDb" id="2903-EOD04605"/>
<dbReference type="KEGG" id="ehx:EMIHUDRAFT_259531"/>
<evidence type="ECO:0000313" key="2">
    <source>
        <dbReference type="EnsemblProtists" id="EOD04605"/>
    </source>
</evidence>
<dbReference type="GeneID" id="17250755"/>